<feature type="signal peptide" evidence="1">
    <location>
        <begin position="1"/>
        <end position="23"/>
    </location>
</feature>
<dbReference type="Proteomes" id="UP001338125">
    <property type="component" value="Unassembled WGS sequence"/>
</dbReference>
<dbReference type="EMBL" id="JAVFKD010000014">
    <property type="protein sequence ID" value="KAK5991614.1"/>
    <property type="molecule type" value="Genomic_DNA"/>
</dbReference>
<sequence>MSSLYRLIWHSTSLISLVRAAGAAPFQWGHVVPTEDLRYHDCFGEYKCARLEVPLNWLNETDKRTVAIAVIKLPAVVPDDDPTFGGSIITNPGGPADSGVKYVLDDGRNLQQIVDKPGHRHYEIVSFDPRGINNTTPVVDCFHSNHLARAATQMETHGNGGLSRGYETIKYGLGMTEGLSLRCKETEDQYGEILSYVNTPSVARDMVEMVDRIDQLRK</sequence>
<accession>A0ABR0SHG8</accession>
<protein>
    <submittedName>
        <fullName evidence="2">Uncharacterized protein</fullName>
    </submittedName>
</protein>
<reference evidence="2 3" key="1">
    <citation type="submission" date="2024-01" db="EMBL/GenBank/DDBJ databases">
        <title>Complete genome of Cladobotryum mycophilum ATHUM6906.</title>
        <authorList>
            <person name="Christinaki A.C."/>
            <person name="Myridakis A.I."/>
            <person name="Kouvelis V.N."/>
        </authorList>
    </citation>
    <scope>NUCLEOTIDE SEQUENCE [LARGE SCALE GENOMIC DNA]</scope>
    <source>
        <strain evidence="2 3">ATHUM6906</strain>
    </source>
</reference>
<keyword evidence="3" id="KW-1185">Reference proteome</keyword>
<gene>
    <name evidence="2" type="ORF">PT974_09899</name>
</gene>
<name>A0ABR0SHG8_9HYPO</name>
<evidence type="ECO:0000256" key="1">
    <source>
        <dbReference type="SAM" id="SignalP"/>
    </source>
</evidence>
<evidence type="ECO:0000313" key="2">
    <source>
        <dbReference type="EMBL" id="KAK5991614.1"/>
    </source>
</evidence>
<keyword evidence="1" id="KW-0732">Signal</keyword>
<proteinExistence type="predicted"/>
<organism evidence="2 3">
    <name type="scientific">Cladobotryum mycophilum</name>
    <dbReference type="NCBI Taxonomy" id="491253"/>
    <lineage>
        <taxon>Eukaryota</taxon>
        <taxon>Fungi</taxon>
        <taxon>Dikarya</taxon>
        <taxon>Ascomycota</taxon>
        <taxon>Pezizomycotina</taxon>
        <taxon>Sordariomycetes</taxon>
        <taxon>Hypocreomycetidae</taxon>
        <taxon>Hypocreales</taxon>
        <taxon>Hypocreaceae</taxon>
        <taxon>Cladobotryum</taxon>
    </lineage>
</organism>
<evidence type="ECO:0000313" key="3">
    <source>
        <dbReference type="Proteomes" id="UP001338125"/>
    </source>
</evidence>
<comment type="caution">
    <text evidence="2">The sequence shown here is derived from an EMBL/GenBank/DDBJ whole genome shotgun (WGS) entry which is preliminary data.</text>
</comment>
<feature type="chain" id="PRO_5045633010" evidence="1">
    <location>
        <begin position="24"/>
        <end position="218"/>
    </location>
</feature>